<protein>
    <recommendedName>
        <fullName evidence="4">Lipoprotein</fullName>
    </recommendedName>
</protein>
<accession>A0A1T4M7T6</accession>
<sequence>MKKRIVGLAGMMIVLSTAWCGATELKGTQIKGTPGHDAQIVSATVKLAKSAKVDRIEGGKEGLCIQSPAEQPLCGAPFELIGKTLKPGSYAVYPNIPEGKERASVTVHLK</sequence>
<dbReference type="AlphaFoldDB" id="A0A1T4M7T6"/>
<keyword evidence="3" id="KW-1185">Reference proteome</keyword>
<dbReference type="RefSeq" id="WP_078789463.1">
    <property type="nucleotide sequence ID" value="NZ_FUWR01000004.1"/>
</dbReference>
<dbReference type="Proteomes" id="UP000190102">
    <property type="component" value="Unassembled WGS sequence"/>
</dbReference>
<gene>
    <name evidence="2" type="ORF">SAMN02745119_01206</name>
</gene>
<dbReference type="OrthoDB" id="9925553at2"/>
<evidence type="ECO:0000256" key="1">
    <source>
        <dbReference type="SAM" id="SignalP"/>
    </source>
</evidence>
<dbReference type="STRING" id="115783.SAMN02745119_01206"/>
<feature type="signal peptide" evidence="1">
    <location>
        <begin position="1"/>
        <end position="22"/>
    </location>
</feature>
<feature type="chain" id="PRO_5010572332" description="Lipoprotein" evidence="1">
    <location>
        <begin position="23"/>
        <end position="110"/>
    </location>
</feature>
<proteinExistence type="predicted"/>
<evidence type="ECO:0008006" key="4">
    <source>
        <dbReference type="Google" id="ProtNLM"/>
    </source>
</evidence>
<keyword evidence="1" id="KW-0732">Signal</keyword>
<evidence type="ECO:0000313" key="3">
    <source>
        <dbReference type="Proteomes" id="UP000190102"/>
    </source>
</evidence>
<dbReference type="EMBL" id="FUWR01000004">
    <property type="protein sequence ID" value="SJZ62906.1"/>
    <property type="molecule type" value="Genomic_DNA"/>
</dbReference>
<name>A0A1T4M7T6_9BACT</name>
<evidence type="ECO:0000313" key="2">
    <source>
        <dbReference type="EMBL" id="SJZ62906.1"/>
    </source>
</evidence>
<organism evidence="2 3">
    <name type="scientific">Trichlorobacter thiogenes</name>
    <dbReference type="NCBI Taxonomy" id="115783"/>
    <lineage>
        <taxon>Bacteria</taxon>
        <taxon>Pseudomonadati</taxon>
        <taxon>Thermodesulfobacteriota</taxon>
        <taxon>Desulfuromonadia</taxon>
        <taxon>Geobacterales</taxon>
        <taxon>Geobacteraceae</taxon>
        <taxon>Trichlorobacter</taxon>
    </lineage>
</organism>
<reference evidence="3" key="1">
    <citation type="submission" date="2017-02" db="EMBL/GenBank/DDBJ databases">
        <authorList>
            <person name="Varghese N."/>
            <person name="Submissions S."/>
        </authorList>
    </citation>
    <scope>NUCLEOTIDE SEQUENCE [LARGE SCALE GENOMIC DNA]</scope>
    <source>
        <strain evidence="3">ATCC BAA-34</strain>
    </source>
</reference>